<dbReference type="InterPro" id="IPR001584">
    <property type="entry name" value="Integrase_cat-core"/>
</dbReference>
<dbReference type="GO" id="GO:0015074">
    <property type="term" value="P:DNA integration"/>
    <property type="evidence" value="ECO:0007669"/>
    <property type="project" value="InterPro"/>
</dbReference>
<evidence type="ECO:0000259" key="1">
    <source>
        <dbReference type="Pfam" id="PF13683"/>
    </source>
</evidence>
<gene>
    <name evidence="2" type="ORF">C5615_12700</name>
</gene>
<reference evidence="2 3" key="1">
    <citation type="submission" date="2018-02" db="EMBL/GenBank/DDBJ databases">
        <title>Draft genome sequencing of Burkholderia cepacia Y14-15.</title>
        <authorList>
            <person name="Zheng B.-X."/>
        </authorList>
    </citation>
    <scope>NUCLEOTIDE SEQUENCE [LARGE SCALE GENOMIC DNA]</scope>
    <source>
        <strain evidence="2 3">Y14-15</strain>
    </source>
</reference>
<proteinExistence type="predicted"/>
<protein>
    <recommendedName>
        <fullName evidence="1">Integrase catalytic domain-containing protein</fullName>
    </recommendedName>
</protein>
<name>A0A2S8IV89_BURCE</name>
<dbReference type="Pfam" id="PF13683">
    <property type="entry name" value="rve_3"/>
    <property type="match status" value="1"/>
</dbReference>
<evidence type="ECO:0000313" key="3">
    <source>
        <dbReference type="Proteomes" id="UP000238206"/>
    </source>
</evidence>
<sequence>MGPAFVAPGSPWQIGVVESVGRKPREELLNRGGFRSRAAAKVLIERWRQFYDGRQPHATHRYNFPPPSVRPGWVPIISTRDSATDWLQNSTACHVVASLIFGSQANAIVTSVTPTTSIGTTIGHAPS</sequence>
<dbReference type="AlphaFoldDB" id="A0A2S8IV89"/>
<dbReference type="Proteomes" id="UP000238206">
    <property type="component" value="Unassembled WGS sequence"/>
</dbReference>
<dbReference type="EMBL" id="PUIQ01000013">
    <property type="protein sequence ID" value="PQP18697.1"/>
    <property type="molecule type" value="Genomic_DNA"/>
</dbReference>
<accession>A0A2S8IV89</accession>
<comment type="caution">
    <text evidence="2">The sequence shown here is derived from an EMBL/GenBank/DDBJ whole genome shotgun (WGS) entry which is preliminary data.</text>
</comment>
<feature type="domain" description="Integrase catalytic" evidence="1">
    <location>
        <begin position="4"/>
        <end position="65"/>
    </location>
</feature>
<organism evidence="2 3">
    <name type="scientific">Burkholderia cepacia</name>
    <name type="common">Pseudomonas cepacia</name>
    <dbReference type="NCBI Taxonomy" id="292"/>
    <lineage>
        <taxon>Bacteria</taxon>
        <taxon>Pseudomonadati</taxon>
        <taxon>Pseudomonadota</taxon>
        <taxon>Betaproteobacteria</taxon>
        <taxon>Burkholderiales</taxon>
        <taxon>Burkholderiaceae</taxon>
        <taxon>Burkholderia</taxon>
        <taxon>Burkholderia cepacia complex</taxon>
    </lineage>
</organism>
<evidence type="ECO:0000313" key="2">
    <source>
        <dbReference type="EMBL" id="PQP18697.1"/>
    </source>
</evidence>